<reference evidence="2 3" key="1">
    <citation type="submission" date="2016-03" db="EMBL/GenBank/DDBJ databases">
        <title>Comparative genomics of the ectomycorrhizal sister species Rhizopogon vinicolor and Rhizopogon vesiculosus (Basidiomycota: Boletales) reveals a divergence of the mating type B locus.</title>
        <authorList>
            <person name="Mujic A.B."/>
            <person name="Kuo A."/>
            <person name="Tritt A."/>
            <person name="Lipzen A."/>
            <person name="Chen C."/>
            <person name="Johnson J."/>
            <person name="Sharma A."/>
            <person name="Barry K."/>
            <person name="Grigoriev I.V."/>
            <person name="Spatafora J.W."/>
        </authorList>
    </citation>
    <scope>NUCLEOTIDE SEQUENCE [LARGE SCALE GENOMIC DNA]</scope>
    <source>
        <strain evidence="2 3">AM-OR11-056</strain>
    </source>
</reference>
<dbReference type="AlphaFoldDB" id="A0A1J8R113"/>
<keyword evidence="3" id="KW-1185">Reference proteome</keyword>
<feature type="non-terminal residue" evidence="2">
    <location>
        <position position="116"/>
    </location>
</feature>
<protein>
    <submittedName>
        <fullName evidence="2">Uncharacterized protein</fullName>
    </submittedName>
</protein>
<comment type="caution">
    <text evidence="2">The sequence shown here is derived from an EMBL/GenBank/DDBJ whole genome shotgun (WGS) entry which is preliminary data.</text>
</comment>
<sequence>MSDSCHYQPQQPAPKSDTTTNANTNTNTNTFAELLPRTPGSPLKTSRFKSRPPPSFTPPGTLLSVNPTLQEVPSSEAIPTLALTTPPYRLSSNTSFLDLRTPLLPHDLSNFSVLPA</sequence>
<proteinExistence type="predicted"/>
<evidence type="ECO:0000256" key="1">
    <source>
        <dbReference type="SAM" id="MobiDB-lite"/>
    </source>
</evidence>
<dbReference type="Proteomes" id="UP000183567">
    <property type="component" value="Unassembled WGS sequence"/>
</dbReference>
<organism evidence="2 3">
    <name type="scientific">Rhizopogon vesiculosus</name>
    <dbReference type="NCBI Taxonomy" id="180088"/>
    <lineage>
        <taxon>Eukaryota</taxon>
        <taxon>Fungi</taxon>
        <taxon>Dikarya</taxon>
        <taxon>Basidiomycota</taxon>
        <taxon>Agaricomycotina</taxon>
        <taxon>Agaricomycetes</taxon>
        <taxon>Agaricomycetidae</taxon>
        <taxon>Boletales</taxon>
        <taxon>Suillineae</taxon>
        <taxon>Rhizopogonaceae</taxon>
        <taxon>Rhizopogon</taxon>
    </lineage>
</organism>
<feature type="compositionally biased region" description="Low complexity" evidence="1">
    <location>
        <begin position="18"/>
        <end position="30"/>
    </location>
</feature>
<dbReference type="EMBL" id="LVVM01000998">
    <property type="protein sequence ID" value="OJA19504.1"/>
    <property type="molecule type" value="Genomic_DNA"/>
</dbReference>
<accession>A0A1J8R113</accession>
<dbReference type="STRING" id="180088.A0A1J8R113"/>
<evidence type="ECO:0000313" key="3">
    <source>
        <dbReference type="Proteomes" id="UP000183567"/>
    </source>
</evidence>
<feature type="compositionally biased region" description="Polar residues" evidence="1">
    <location>
        <begin position="1"/>
        <end position="10"/>
    </location>
</feature>
<evidence type="ECO:0000313" key="2">
    <source>
        <dbReference type="EMBL" id="OJA19504.1"/>
    </source>
</evidence>
<gene>
    <name evidence="2" type="ORF">AZE42_13058</name>
</gene>
<name>A0A1J8R113_9AGAM</name>
<feature type="region of interest" description="Disordered" evidence="1">
    <location>
        <begin position="1"/>
        <end position="63"/>
    </location>
</feature>